<accession>A0ABR6FSW7</accession>
<proteinExistence type="predicted"/>
<gene>
    <name evidence="1" type="ORF">FHX59_004997</name>
</gene>
<evidence type="ECO:0000313" key="1">
    <source>
        <dbReference type="EMBL" id="MBB2930534.1"/>
    </source>
</evidence>
<comment type="caution">
    <text evidence="1">The sequence shown here is derived from an EMBL/GenBank/DDBJ whole genome shotgun (WGS) entry which is preliminary data.</text>
</comment>
<dbReference type="Proteomes" id="UP000533533">
    <property type="component" value="Unassembled WGS sequence"/>
</dbReference>
<reference evidence="1 2" key="1">
    <citation type="submission" date="2020-08" db="EMBL/GenBank/DDBJ databases">
        <title>Genomic Encyclopedia of Type Strains, Phase IV (KMG-V): Genome sequencing to study the core and pangenomes of soil and plant-associated prokaryotes.</title>
        <authorList>
            <person name="Whitman W."/>
        </authorList>
    </citation>
    <scope>NUCLEOTIDE SEQUENCE [LARGE SCALE GENOMIC DNA]</scope>
    <source>
        <strain evidence="1 2">SRMrh-85</strain>
    </source>
</reference>
<keyword evidence="2" id="KW-1185">Reference proteome</keyword>
<name>A0ABR6FSW7_9BURK</name>
<evidence type="ECO:0000313" key="2">
    <source>
        <dbReference type="Proteomes" id="UP000533533"/>
    </source>
</evidence>
<protein>
    <submittedName>
        <fullName evidence="1">Uncharacterized protein</fullName>
    </submittedName>
</protein>
<sequence length="39" mass="4176">MEQISILLQKAQGAPRVKTVLTDLGYRGVDAPVAPVQLV</sequence>
<organism evidence="1 2">
    <name type="scientific">Paraburkholderia silvatlantica</name>
    <dbReference type="NCBI Taxonomy" id="321895"/>
    <lineage>
        <taxon>Bacteria</taxon>
        <taxon>Pseudomonadati</taxon>
        <taxon>Pseudomonadota</taxon>
        <taxon>Betaproteobacteria</taxon>
        <taxon>Burkholderiales</taxon>
        <taxon>Burkholderiaceae</taxon>
        <taxon>Paraburkholderia</taxon>
    </lineage>
</organism>
<dbReference type="EMBL" id="JACHVZ010000014">
    <property type="protein sequence ID" value="MBB2930534.1"/>
    <property type="molecule type" value="Genomic_DNA"/>
</dbReference>